<dbReference type="EMBL" id="FMHW01000002">
    <property type="protein sequence ID" value="SCL25799.1"/>
    <property type="molecule type" value="Genomic_DNA"/>
</dbReference>
<dbReference type="AlphaFoldDB" id="A0A1C6S8J8"/>
<name>A0A1C6S8J8_9ACTN</name>
<evidence type="ECO:0000313" key="3">
    <source>
        <dbReference type="EMBL" id="SCL25799.1"/>
    </source>
</evidence>
<dbReference type="PANTHER" id="PTHR11487:SF0">
    <property type="entry name" value="S-ACYL FATTY ACID SYNTHASE THIOESTERASE, MEDIUM CHAIN"/>
    <property type="match status" value="1"/>
</dbReference>
<evidence type="ECO:0000313" key="4">
    <source>
        <dbReference type="Proteomes" id="UP000198959"/>
    </source>
</evidence>
<gene>
    <name evidence="3" type="ORF">GA0074692_2029</name>
</gene>
<feature type="domain" description="Thioesterase" evidence="2">
    <location>
        <begin position="18"/>
        <end position="232"/>
    </location>
</feature>
<dbReference type="GO" id="GO:0008610">
    <property type="term" value="P:lipid biosynthetic process"/>
    <property type="evidence" value="ECO:0007669"/>
    <property type="project" value="TreeGrafter"/>
</dbReference>
<organism evidence="3 4">
    <name type="scientific">Micromonospora pallida</name>
    <dbReference type="NCBI Taxonomy" id="145854"/>
    <lineage>
        <taxon>Bacteria</taxon>
        <taxon>Bacillati</taxon>
        <taxon>Actinomycetota</taxon>
        <taxon>Actinomycetes</taxon>
        <taxon>Micromonosporales</taxon>
        <taxon>Micromonosporaceae</taxon>
        <taxon>Micromonospora</taxon>
    </lineage>
</organism>
<dbReference type="Pfam" id="PF00975">
    <property type="entry name" value="Thioesterase"/>
    <property type="match status" value="1"/>
</dbReference>
<reference evidence="4" key="1">
    <citation type="submission" date="2016-06" db="EMBL/GenBank/DDBJ databases">
        <authorList>
            <person name="Varghese N."/>
            <person name="Submissions Spin"/>
        </authorList>
    </citation>
    <scope>NUCLEOTIDE SEQUENCE [LARGE SCALE GENOMIC DNA]</scope>
    <source>
        <strain evidence="4">DSM 43817</strain>
    </source>
</reference>
<dbReference type="Gene3D" id="3.40.50.1820">
    <property type="entry name" value="alpha/beta hydrolase"/>
    <property type="match status" value="1"/>
</dbReference>
<keyword evidence="4" id="KW-1185">Reference proteome</keyword>
<evidence type="ECO:0000256" key="1">
    <source>
        <dbReference type="ARBA" id="ARBA00007169"/>
    </source>
</evidence>
<sequence length="245" mass="27716">MKRNRWLLRDPSDESVGRIFCFPYSGMGASMFNQWPRWIDGIEVCLVQLPGRENRVREPHYRSYAQLADVLAEQLLPLLDRPFAFFGHCAGALPAYETARRLPVDRMPFPASLVVSAQVAPHHCPHDRFLTLTDEELLDELAALTVRRGGQPDPAMLALSMAVLRADLEANRYYRLDEPAPVPMAVTVLHWADDPEVTEAELRGWQHYSDDVRFDVLAGGHYEFLSAPEPLLALLAARLGERATR</sequence>
<proteinExistence type="inferred from homology"/>
<dbReference type="STRING" id="145854.GA0074692_2029"/>
<dbReference type="InterPro" id="IPR012223">
    <property type="entry name" value="TEII"/>
</dbReference>
<dbReference type="RefSeq" id="WP_245730257.1">
    <property type="nucleotide sequence ID" value="NZ_FMHW01000002.1"/>
</dbReference>
<accession>A0A1C6S8J8</accession>
<dbReference type="InterPro" id="IPR029058">
    <property type="entry name" value="AB_hydrolase_fold"/>
</dbReference>
<dbReference type="PANTHER" id="PTHR11487">
    <property type="entry name" value="THIOESTERASE"/>
    <property type="match status" value="1"/>
</dbReference>
<evidence type="ECO:0000259" key="2">
    <source>
        <dbReference type="Pfam" id="PF00975"/>
    </source>
</evidence>
<dbReference type="InterPro" id="IPR001031">
    <property type="entry name" value="Thioesterase"/>
</dbReference>
<dbReference type="Proteomes" id="UP000198959">
    <property type="component" value="Unassembled WGS sequence"/>
</dbReference>
<dbReference type="SUPFAM" id="SSF53474">
    <property type="entry name" value="alpha/beta-Hydrolases"/>
    <property type="match status" value="1"/>
</dbReference>
<protein>
    <submittedName>
        <fullName evidence="3">Surfactin synthase thioesterase subunit</fullName>
    </submittedName>
</protein>
<comment type="similarity">
    <text evidence="1">Belongs to the thioesterase family.</text>
</comment>